<dbReference type="InterPro" id="IPR056579">
    <property type="entry name" value="Ufl1_N"/>
</dbReference>
<dbReference type="InterPro" id="IPR056761">
    <property type="entry name" value="Ufl1-like_C"/>
</dbReference>
<dbReference type="Proteomes" id="UP001458880">
    <property type="component" value="Unassembled WGS sequence"/>
</dbReference>
<accession>A0AAW1LB14</accession>
<protein>
    <recommendedName>
        <fullName evidence="3">E3 UFM1-protein ligase 1 homolog</fullName>
    </recommendedName>
    <alternativeName>
        <fullName evidence="6">E3 UFM1-protein transferase 1 homolog</fullName>
    </alternativeName>
</protein>
<evidence type="ECO:0000313" key="11">
    <source>
        <dbReference type="Proteomes" id="UP001458880"/>
    </source>
</evidence>
<dbReference type="GO" id="GO:0005789">
    <property type="term" value="C:endoplasmic reticulum membrane"/>
    <property type="evidence" value="ECO:0007669"/>
    <property type="project" value="TreeGrafter"/>
</dbReference>
<evidence type="ECO:0000256" key="1">
    <source>
        <dbReference type="ARBA" id="ARBA00003950"/>
    </source>
</evidence>
<evidence type="ECO:0000313" key="10">
    <source>
        <dbReference type="EMBL" id="KAK9732087.1"/>
    </source>
</evidence>
<dbReference type="EMBL" id="JASPKY010000122">
    <property type="protein sequence ID" value="KAK9732087.1"/>
    <property type="molecule type" value="Genomic_DNA"/>
</dbReference>
<dbReference type="Pfam" id="PF25870">
    <property type="entry name" value="WHD_UFL1_5th"/>
    <property type="match status" value="1"/>
</dbReference>
<dbReference type="GO" id="GO:0016874">
    <property type="term" value="F:ligase activity"/>
    <property type="evidence" value="ECO:0007669"/>
    <property type="project" value="UniProtKB-KW"/>
</dbReference>
<dbReference type="InterPro" id="IPR018611">
    <property type="entry name" value="Ufl1"/>
</dbReference>
<evidence type="ECO:0000259" key="7">
    <source>
        <dbReference type="Pfam" id="PF09743"/>
    </source>
</evidence>
<evidence type="ECO:0000256" key="2">
    <source>
        <dbReference type="ARBA" id="ARBA00010789"/>
    </source>
</evidence>
<dbReference type="Pfam" id="PF25041">
    <property type="entry name" value="UFL1_C"/>
    <property type="match status" value="1"/>
</dbReference>
<comment type="similarity">
    <text evidence="2">Belongs to the UFL1 family.</text>
</comment>
<comment type="caution">
    <text evidence="10">The sequence shown here is derived from an EMBL/GenBank/DDBJ whole genome shotgun (WGS) entry which is preliminary data.</text>
</comment>
<dbReference type="GO" id="GO:0061666">
    <property type="term" value="F:UFM1 ligase activity"/>
    <property type="evidence" value="ECO:0007669"/>
    <property type="project" value="InterPro"/>
</dbReference>
<evidence type="ECO:0000259" key="8">
    <source>
        <dbReference type="Pfam" id="PF23659"/>
    </source>
</evidence>
<feature type="domain" description="E3 UFM1-protein ligase 1-like" evidence="8">
    <location>
        <begin position="503"/>
        <end position="578"/>
    </location>
</feature>
<keyword evidence="11" id="KW-1185">Reference proteome</keyword>
<evidence type="ECO:0000256" key="4">
    <source>
        <dbReference type="ARBA" id="ARBA00022679"/>
    </source>
</evidence>
<feature type="domain" description="E3 UFM1-protein ligase 1-like N-terminal" evidence="7">
    <location>
        <begin position="6"/>
        <end position="61"/>
    </location>
</feature>
<name>A0AAW1LB14_POPJA</name>
<organism evidence="10 11">
    <name type="scientific">Popillia japonica</name>
    <name type="common">Japanese beetle</name>
    <dbReference type="NCBI Taxonomy" id="7064"/>
    <lineage>
        <taxon>Eukaryota</taxon>
        <taxon>Metazoa</taxon>
        <taxon>Ecdysozoa</taxon>
        <taxon>Arthropoda</taxon>
        <taxon>Hexapoda</taxon>
        <taxon>Insecta</taxon>
        <taxon>Pterygota</taxon>
        <taxon>Neoptera</taxon>
        <taxon>Endopterygota</taxon>
        <taxon>Coleoptera</taxon>
        <taxon>Polyphaga</taxon>
        <taxon>Scarabaeiformia</taxon>
        <taxon>Scarabaeidae</taxon>
        <taxon>Rutelinae</taxon>
        <taxon>Popillia</taxon>
    </lineage>
</organism>
<keyword evidence="10" id="KW-0436">Ligase</keyword>
<dbReference type="GO" id="GO:0032434">
    <property type="term" value="P:regulation of proteasomal ubiquitin-dependent protein catabolic process"/>
    <property type="evidence" value="ECO:0007669"/>
    <property type="project" value="TreeGrafter"/>
</dbReference>
<feature type="domain" description="E3 UFM1-protein ligase 1-like N-terminal" evidence="7">
    <location>
        <begin position="63"/>
        <end position="296"/>
    </location>
</feature>
<dbReference type="GO" id="GO:0034976">
    <property type="term" value="P:response to endoplasmic reticulum stress"/>
    <property type="evidence" value="ECO:0007669"/>
    <property type="project" value="TreeGrafter"/>
</dbReference>
<dbReference type="InterPro" id="IPR056580">
    <property type="entry name" value="Ufl1_dom"/>
</dbReference>
<dbReference type="GO" id="GO:1990592">
    <property type="term" value="P:protein K69-linked ufmylation"/>
    <property type="evidence" value="ECO:0007669"/>
    <property type="project" value="TreeGrafter"/>
</dbReference>
<proteinExistence type="inferred from homology"/>
<dbReference type="AlphaFoldDB" id="A0AAW1LB14"/>
<keyword evidence="5" id="KW-0833">Ubl conjugation pathway</keyword>
<dbReference type="Pfam" id="PF09743">
    <property type="entry name" value="E3_UFM1_ligase"/>
    <property type="match status" value="2"/>
</dbReference>
<evidence type="ECO:0000256" key="5">
    <source>
        <dbReference type="ARBA" id="ARBA00022786"/>
    </source>
</evidence>
<feature type="domain" description="E3 UFM1-protein ligase-like C-terminal" evidence="9">
    <location>
        <begin position="585"/>
        <end position="677"/>
    </location>
</feature>
<evidence type="ECO:0000259" key="9">
    <source>
        <dbReference type="Pfam" id="PF25041"/>
    </source>
</evidence>
<gene>
    <name evidence="10" type="ORF">QE152_g13108</name>
</gene>
<sequence>MADWDEIKRLAADFQKVQLSSSTQRLSERNCIEIVTWLIQRKMVDLIFTSDGKEYMTPAHLILIFTSDGKEYMTPAHLINDIRGELYVNGGRVNLVELAKIIGVDLSHINAHLNDVLKGHKDIHSVLGQLVDSTYITKIAGEINEKLQQQGQININDLTLQYDLPADFVQQHVVEKNLGKLIFGKQDKKDPRIFFTETFIARTKAKIRGALIGLTKPTPITVILSHADVSERLFFSLFDQCCSYGSLTSRLVGAQYVPNIYTRSQNEWVNNFYKQNGYLEFDALNRLGISDYKTYLKKLFANDDTILLKSCVISKNILDRAEADIEECINSKSYLDLQNNLPSVFNEQDIQIITETILNTKKLRETIVIENYILSKAFLETLIVDCSKKLEENANKVVENGKYQHYQTDLQILNLKTQKMRICQKKLKLTSGRREEKKQLVVRVVEVHKEEKRKQNQPRNIIEVGKHNIEEIFEQIQEKLEEEGLDMLIDSIANYLHPILNEKDITTELLNYIAAEENMNTVTDNFTNEQRLKFVNDLSQTYKNAFSTLTKTLSGQNVEEFLNSIDDALATCSMILKKIDKKKDRIVILNHKHSLLEQLDKCDDPALALHLTSLILFVSATQNMLHASGRHVSSILVFLKQFLPPEQAEELSSYHEFVTLMLGGGSEAENAKERLKEKLPIIKTIATEFKKINPEKS</sequence>
<dbReference type="Pfam" id="PF23659">
    <property type="entry name" value="UFL1"/>
    <property type="match status" value="1"/>
</dbReference>
<evidence type="ECO:0000256" key="3">
    <source>
        <dbReference type="ARBA" id="ARBA00014160"/>
    </source>
</evidence>
<dbReference type="PANTHER" id="PTHR31057:SF0">
    <property type="entry name" value="E3 UFM1-PROTEIN LIGASE 1"/>
    <property type="match status" value="1"/>
</dbReference>
<evidence type="ECO:0000256" key="6">
    <source>
        <dbReference type="ARBA" id="ARBA00030452"/>
    </source>
</evidence>
<keyword evidence="4" id="KW-0808">Transferase</keyword>
<reference evidence="10 11" key="1">
    <citation type="journal article" date="2024" name="BMC Genomics">
        <title>De novo assembly and annotation of Popillia japonica's genome with initial clues to its potential as an invasive pest.</title>
        <authorList>
            <person name="Cucini C."/>
            <person name="Boschi S."/>
            <person name="Funari R."/>
            <person name="Cardaioli E."/>
            <person name="Iannotti N."/>
            <person name="Marturano G."/>
            <person name="Paoli F."/>
            <person name="Bruttini M."/>
            <person name="Carapelli A."/>
            <person name="Frati F."/>
            <person name="Nardi F."/>
        </authorList>
    </citation>
    <scope>NUCLEOTIDE SEQUENCE [LARGE SCALE GENOMIC DNA]</scope>
    <source>
        <strain evidence="10">DMR45628</strain>
    </source>
</reference>
<dbReference type="PANTHER" id="PTHR31057">
    <property type="entry name" value="E3 UFM1-PROTEIN LIGASE 1"/>
    <property type="match status" value="1"/>
</dbReference>
<comment type="function">
    <text evidence="1">E3 UFM1-protein ligase that mediates ufmylation of target proteins.</text>
</comment>